<dbReference type="PROSITE" id="PS00675">
    <property type="entry name" value="SIGMA54_INTERACT_1"/>
    <property type="match status" value="1"/>
</dbReference>
<protein>
    <submittedName>
        <fullName evidence="8">Fis family transcriptional regulator</fullName>
    </submittedName>
</protein>
<dbReference type="PROSITE" id="PS00688">
    <property type="entry name" value="SIGMA54_INTERACT_3"/>
    <property type="match status" value="1"/>
</dbReference>
<dbReference type="PATRIC" id="fig|1254432.3.peg.10200"/>
<dbReference type="Gene3D" id="1.10.8.60">
    <property type="match status" value="1"/>
</dbReference>
<reference evidence="8 9" key="1">
    <citation type="journal article" date="2013" name="Sci. Rep.">
        <title>Extraordinary expansion of a Sorangium cellulosum genome from an alkaline milieu.</title>
        <authorList>
            <person name="Han K."/>
            <person name="Li Z.F."/>
            <person name="Peng R."/>
            <person name="Zhu L.P."/>
            <person name="Zhou T."/>
            <person name="Wang L.G."/>
            <person name="Li S.G."/>
            <person name="Zhang X.B."/>
            <person name="Hu W."/>
            <person name="Wu Z.H."/>
            <person name="Qin N."/>
            <person name="Li Y.Z."/>
        </authorList>
    </citation>
    <scope>NUCLEOTIDE SEQUENCE [LARGE SCALE GENOMIC DNA]</scope>
    <source>
        <strain evidence="8 9">So0157-2</strain>
    </source>
</reference>
<dbReference type="InterPro" id="IPR009057">
    <property type="entry name" value="Homeodomain-like_sf"/>
</dbReference>
<dbReference type="AlphaFoldDB" id="S4XK06"/>
<keyword evidence="1" id="KW-0547">Nucleotide-binding</keyword>
<dbReference type="Pfam" id="PF00158">
    <property type="entry name" value="Sigma54_activat"/>
    <property type="match status" value="1"/>
</dbReference>
<dbReference type="PROSITE" id="PS50045">
    <property type="entry name" value="SIGMA54_INTERACT_4"/>
    <property type="match status" value="1"/>
</dbReference>
<dbReference type="Pfam" id="PF02954">
    <property type="entry name" value="HTH_8"/>
    <property type="match status" value="1"/>
</dbReference>
<gene>
    <name evidence="8" type="ORF">SCE1572_45125</name>
</gene>
<dbReference type="FunFam" id="3.40.50.300:FF:000006">
    <property type="entry name" value="DNA-binding transcriptional regulator NtrC"/>
    <property type="match status" value="1"/>
</dbReference>
<dbReference type="InterPro" id="IPR029016">
    <property type="entry name" value="GAF-like_dom_sf"/>
</dbReference>
<evidence type="ECO:0000259" key="7">
    <source>
        <dbReference type="PROSITE" id="PS50045"/>
    </source>
</evidence>
<sequence>MVRTLYPGAAAMDLYPALLKIVRILLSEDDDVRTPELLLGLVIEATGADRGFIVVREGGSYEQRFAVRFDRATISDEERRFSRGLVRQAIETRQIVRLSREADAPRFALIESLEASGASSVLVVPLAHGGEVYGTVYVEHGTRGAGDEALRFVAEFADLAGLFLKRAIEREALRRRTQSLERDLFARHDFQGIVAQDPRMIALLKTIAQVADADATVLIRGETGTGKELVARALHVNSRRRGKPCVTLHTSALPGTVLESELFGHVRGAFTGADRDRVGRVASAQGGTLFLDEVAEIAPDVQAKLLRFLQFGEIQRVGSDRTERVDVRVIAATHQDLPALVEAGRFRRDLYFRLKVIELEIPPLRARAGDIPLLVDHFLRASWKRPGEQPRWTSRAERALREHAYPGNVRELAHAVERACVLATGPVLDVDLLPPDLTASAAAGPAAAGAAPAPRFSKLSADELEAAREAGAAEAERSFLTALMDRHGGNVSQAARASGLNRTYLQKLLARRRADGGG</sequence>
<dbReference type="HOGENOM" id="CLU_000445_95_2_7"/>
<dbReference type="Pfam" id="PF01590">
    <property type="entry name" value="GAF"/>
    <property type="match status" value="1"/>
</dbReference>
<dbReference type="KEGG" id="scu:SCE1572_45125"/>
<keyword evidence="3" id="KW-0805">Transcription regulation</keyword>
<dbReference type="SMART" id="SM00382">
    <property type="entry name" value="AAA"/>
    <property type="match status" value="1"/>
</dbReference>
<evidence type="ECO:0000313" key="9">
    <source>
        <dbReference type="Proteomes" id="UP000014803"/>
    </source>
</evidence>
<dbReference type="SUPFAM" id="SSF46689">
    <property type="entry name" value="Homeodomain-like"/>
    <property type="match status" value="1"/>
</dbReference>
<evidence type="ECO:0000256" key="3">
    <source>
        <dbReference type="ARBA" id="ARBA00023015"/>
    </source>
</evidence>
<dbReference type="GO" id="GO:0043565">
    <property type="term" value="F:sequence-specific DNA binding"/>
    <property type="evidence" value="ECO:0007669"/>
    <property type="project" value="InterPro"/>
</dbReference>
<dbReference type="GO" id="GO:0006355">
    <property type="term" value="P:regulation of DNA-templated transcription"/>
    <property type="evidence" value="ECO:0007669"/>
    <property type="project" value="InterPro"/>
</dbReference>
<evidence type="ECO:0000256" key="5">
    <source>
        <dbReference type="ARBA" id="ARBA00023159"/>
    </source>
</evidence>
<dbReference type="PROSITE" id="PS00676">
    <property type="entry name" value="SIGMA54_INTERACT_2"/>
    <property type="match status" value="1"/>
</dbReference>
<dbReference type="Pfam" id="PF25601">
    <property type="entry name" value="AAA_lid_14"/>
    <property type="match status" value="1"/>
</dbReference>
<dbReference type="STRING" id="1254432.SCE1572_45125"/>
<evidence type="ECO:0000256" key="4">
    <source>
        <dbReference type="ARBA" id="ARBA00023125"/>
    </source>
</evidence>
<dbReference type="InterPro" id="IPR058031">
    <property type="entry name" value="AAA_lid_NorR"/>
</dbReference>
<name>S4XK06_SORCE</name>
<dbReference type="InterPro" id="IPR025944">
    <property type="entry name" value="Sigma_54_int_dom_CS"/>
</dbReference>
<dbReference type="Gene3D" id="3.30.450.40">
    <property type="match status" value="1"/>
</dbReference>
<dbReference type="OrthoDB" id="9814761at2"/>
<dbReference type="Gene3D" id="3.40.50.300">
    <property type="entry name" value="P-loop containing nucleotide triphosphate hydrolases"/>
    <property type="match status" value="1"/>
</dbReference>
<evidence type="ECO:0000313" key="8">
    <source>
        <dbReference type="EMBL" id="AGP32884.1"/>
    </source>
</evidence>
<keyword evidence="5" id="KW-0010">Activator</keyword>
<organism evidence="8 9">
    <name type="scientific">Sorangium cellulosum So0157-2</name>
    <dbReference type="NCBI Taxonomy" id="1254432"/>
    <lineage>
        <taxon>Bacteria</taxon>
        <taxon>Pseudomonadati</taxon>
        <taxon>Myxococcota</taxon>
        <taxon>Polyangia</taxon>
        <taxon>Polyangiales</taxon>
        <taxon>Polyangiaceae</taxon>
        <taxon>Sorangium</taxon>
    </lineage>
</organism>
<evidence type="ECO:0000256" key="1">
    <source>
        <dbReference type="ARBA" id="ARBA00022741"/>
    </source>
</evidence>
<proteinExistence type="predicted"/>
<dbReference type="InterPro" id="IPR027417">
    <property type="entry name" value="P-loop_NTPase"/>
</dbReference>
<dbReference type="eggNOG" id="COG2203">
    <property type="taxonomic scope" value="Bacteria"/>
</dbReference>
<dbReference type="InterPro" id="IPR003593">
    <property type="entry name" value="AAA+_ATPase"/>
</dbReference>
<keyword evidence="4" id="KW-0238">DNA-binding</keyword>
<dbReference type="CDD" id="cd00009">
    <property type="entry name" value="AAA"/>
    <property type="match status" value="1"/>
</dbReference>
<accession>S4XK06</accession>
<dbReference type="GO" id="GO:0005524">
    <property type="term" value="F:ATP binding"/>
    <property type="evidence" value="ECO:0007669"/>
    <property type="project" value="UniProtKB-KW"/>
</dbReference>
<dbReference type="Gene3D" id="1.10.10.60">
    <property type="entry name" value="Homeodomain-like"/>
    <property type="match status" value="1"/>
</dbReference>
<evidence type="ECO:0000256" key="2">
    <source>
        <dbReference type="ARBA" id="ARBA00022840"/>
    </source>
</evidence>
<dbReference type="eggNOG" id="COG2204">
    <property type="taxonomic scope" value="Bacteria"/>
</dbReference>
<dbReference type="SUPFAM" id="SSF55781">
    <property type="entry name" value="GAF domain-like"/>
    <property type="match status" value="1"/>
</dbReference>
<dbReference type="InterPro" id="IPR025662">
    <property type="entry name" value="Sigma_54_int_dom_ATP-bd_1"/>
</dbReference>
<dbReference type="Proteomes" id="UP000014803">
    <property type="component" value="Chromosome"/>
</dbReference>
<dbReference type="InterPro" id="IPR025943">
    <property type="entry name" value="Sigma_54_int_dom_ATP-bd_2"/>
</dbReference>
<evidence type="ECO:0000256" key="6">
    <source>
        <dbReference type="ARBA" id="ARBA00023163"/>
    </source>
</evidence>
<keyword evidence="2" id="KW-0067">ATP-binding</keyword>
<dbReference type="SUPFAM" id="SSF52540">
    <property type="entry name" value="P-loop containing nucleoside triphosphate hydrolases"/>
    <property type="match status" value="1"/>
</dbReference>
<dbReference type="InterPro" id="IPR002078">
    <property type="entry name" value="Sigma_54_int"/>
</dbReference>
<keyword evidence="6" id="KW-0804">Transcription</keyword>
<dbReference type="InterPro" id="IPR003018">
    <property type="entry name" value="GAF"/>
</dbReference>
<feature type="domain" description="Sigma-54 factor interaction" evidence="7">
    <location>
        <begin position="193"/>
        <end position="421"/>
    </location>
</feature>
<dbReference type="EMBL" id="CP003969">
    <property type="protein sequence ID" value="AGP32884.1"/>
    <property type="molecule type" value="Genomic_DNA"/>
</dbReference>
<dbReference type="PANTHER" id="PTHR32071:SF117">
    <property type="entry name" value="PTS-DEPENDENT DIHYDROXYACETONE KINASE OPERON REGULATORY PROTEIN-RELATED"/>
    <property type="match status" value="1"/>
</dbReference>
<dbReference type="PANTHER" id="PTHR32071">
    <property type="entry name" value="TRANSCRIPTIONAL REGULATORY PROTEIN"/>
    <property type="match status" value="1"/>
</dbReference>
<dbReference type="SMART" id="SM00065">
    <property type="entry name" value="GAF"/>
    <property type="match status" value="1"/>
</dbReference>
<dbReference type="InterPro" id="IPR002197">
    <property type="entry name" value="HTH_Fis"/>
</dbReference>